<sequence length="106" mass="11819">MVRYEYQNDKDFGVFGAIREAVVDGHLGNQTLASTEVSAGMKREVRHQSRTSLGNYPDRRDSPNCQPCFLSSEIQTLNHLDTGVSNTASSRHNPGKIPTKLSICFY</sequence>
<name>A0A8H7K2L5_BIOOC</name>
<accession>A0A8H7K2L5</accession>
<protein>
    <submittedName>
        <fullName evidence="2">Uncharacterized protein</fullName>
    </submittedName>
</protein>
<evidence type="ECO:0000256" key="1">
    <source>
        <dbReference type="SAM" id="MobiDB-lite"/>
    </source>
</evidence>
<dbReference type="AlphaFoldDB" id="A0A8H7K2L5"/>
<dbReference type="EMBL" id="JADCTT010000017">
    <property type="protein sequence ID" value="KAF9743522.1"/>
    <property type="molecule type" value="Genomic_DNA"/>
</dbReference>
<evidence type="ECO:0000313" key="2">
    <source>
        <dbReference type="EMBL" id="KAF9743522.1"/>
    </source>
</evidence>
<gene>
    <name evidence="2" type="ORF">IM811_006613</name>
</gene>
<feature type="region of interest" description="Disordered" evidence="1">
    <location>
        <begin position="34"/>
        <end position="59"/>
    </location>
</feature>
<evidence type="ECO:0000313" key="3">
    <source>
        <dbReference type="Proteomes" id="UP000616885"/>
    </source>
</evidence>
<dbReference type="Proteomes" id="UP000616885">
    <property type="component" value="Unassembled WGS sequence"/>
</dbReference>
<organism evidence="2 3">
    <name type="scientific">Bionectria ochroleuca</name>
    <name type="common">Gliocladium roseum</name>
    <dbReference type="NCBI Taxonomy" id="29856"/>
    <lineage>
        <taxon>Eukaryota</taxon>
        <taxon>Fungi</taxon>
        <taxon>Dikarya</taxon>
        <taxon>Ascomycota</taxon>
        <taxon>Pezizomycotina</taxon>
        <taxon>Sordariomycetes</taxon>
        <taxon>Hypocreomycetidae</taxon>
        <taxon>Hypocreales</taxon>
        <taxon>Bionectriaceae</taxon>
        <taxon>Clonostachys</taxon>
    </lineage>
</organism>
<comment type="caution">
    <text evidence="2">The sequence shown here is derived from an EMBL/GenBank/DDBJ whole genome shotgun (WGS) entry which is preliminary data.</text>
</comment>
<reference evidence="2" key="1">
    <citation type="submission" date="2020-10" db="EMBL/GenBank/DDBJ databases">
        <title>High-Quality Genome Resource of Clonostachys rosea strain S41 by Oxford Nanopore Long-Read Sequencing.</title>
        <authorList>
            <person name="Wang H."/>
        </authorList>
    </citation>
    <scope>NUCLEOTIDE SEQUENCE</scope>
    <source>
        <strain evidence="2">S41</strain>
    </source>
</reference>
<proteinExistence type="predicted"/>